<evidence type="ECO:0000313" key="1">
    <source>
        <dbReference type="EMBL" id="MPC42119.1"/>
    </source>
</evidence>
<protein>
    <submittedName>
        <fullName evidence="1">Uncharacterized protein</fullName>
    </submittedName>
</protein>
<accession>A0A5B7FA45</accession>
<dbReference type="EMBL" id="VSRR010005316">
    <property type="protein sequence ID" value="MPC42119.1"/>
    <property type="molecule type" value="Genomic_DNA"/>
</dbReference>
<name>A0A5B7FA45_PORTR</name>
<sequence>MEVGMMGRHKCVCTFSGVEAHMTIASEVIPRILAGLRLHSSTAILFCISSTGMNLTKPDTTVLFFSSPTSTWDEKVEVYSLLGEGDGAALTCLTLHTPRSITTPTCWLRRSIICSACTAFCSSLLRSSCEAMVGQISLSSVLAATT</sequence>
<dbReference type="AlphaFoldDB" id="A0A5B7FA45"/>
<dbReference type="Proteomes" id="UP000324222">
    <property type="component" value="Unassembled WGS sequence"/>
</dbReference>
<evidence type="ECO:0000313" key="2">
    <source>
        <dbReference type="Proteomes" id="UP000324222"/>
    </source>
</evidence>
<gene>
    <name evidence="1" type="ORF">E2C01_035732</name>
</gene>
<organism evidence="1 2">
    <name type="scientific">Portunus trituberculatus</name>
    <name type="common">Swimming crab</name>
    <name type="synonym">Neptunus trituberculatus</name>
    <dbReference type="NCBI Taxonomy" id="210409"/>
    <lineage>
        <taxon>Eukaryota</taxon>
        <taxon>Metazoa</taxon>
        <taxon>Ecdysozoa</taxon>
        <taxon>Arthropoda</taxon>
        <taxon>Crustacea</taxon>
        <taxon>Multicrustacea</taxon>
        <taxon>Malacostraca</taxon>
        <taxon>Eumalacostraca</taxon>
        <taxon>Eucarida</taxon>
        <taxon>Decapoda</taxon>
        <taxon>Pleocyemata</taxon>
        <taxon>Brachyura</taxon>
        <taxon>Eubrachyura</taxon>
        <taxon>Portunoidea</taxon>
        <taxon>Portunidae</taxon>
        <taxon>Portuninae</taxon>
        <taxon>Portunus</taxon>
    </lineage>
</organism>
<reference evidence="1 2" key="1">
    <citation type="submission" date="2019-05" db="EMBL/GenBank/DDBJ databases">
        <title>Another draft genome of Portunus trituberculatus and its Hox gene families provides insights of decapod evolution.</title>
        <authorList>
            <person name="Jeong J.-H."/>
            <person name="Song I."/>
            <person name="Kim S."/>
            <person name="Choi T."/>
            <person name="Kim D."/>
            <person name="Ryu S."/>
            <person name="Kim W."/>
        </authorList>
    </citation>
    <scope>NUCLEOTIDE SEQUENCE [LARGE SCALE GENOMIC DNA]</scope>
    <source>
        <tissue evidence="1">Muscle</tissue>
    </source>
</reference>
<keyword evidence="2" id="KW-1185">Reference proteome</keyword>
<comment type="caution">
    <text evidence="1">The sequence shown here is derived from an EMBL/GenBank/DDBJ whole genome shotgun (WGS) entry which is preliminary data.</text>
</comment>
<proteinExistence type="predicted"/>